<dbReference type="EMBL" id="CP111019">
    <property type="protein sequence ID" value="WAR13282.1"/>
    <property type="molecule type" value="Genomic_DNA"/>
</dbReference>
<evidence type="ECO:0000313" key="1">
    <source>
        <dbReference type="EMBL" id="WAR13282.1"/>
    </source>
</evidence>
<sequence>MIEELQSDFDAHVQSTSFVEHLFVEQWQQTQFTELEEKPARRQCPPCTGLRQKSNCQIPRRGQLLKITCVDETLIAKSSIDLTRRFGGGGIVRFSKSEKFLADHLEFYSARRLNGIPGGFKCKLNELLQFNE</sequence>
<evidence type="ECO:0000313" key="2">
    <source>
        <dbReference type="Proteomes" id="UP001164746"/>
    </source>
</evidence>
<keyword evidence="2" id="KW-1185">Reference proteome</keyword>
<proteinExistence type="predicted"/>
<organism evidence="1 2">
    <name type="scientific">Mya arenaria</name>
    <name type="common">Soft-shell clam</name>
    <dbReference type="NCBI Taxonomy" id="6604"/>
    <lineage>
        <taxon>Eukaryota</taxon>
        <taxon>Metazoa</taxon>
        <taxon>Spiralia</taxon>
        <taxon>Lophotrochozoa</taxon>
        <taxon>Mollusca</taxon>
        <taxon>Bivalvia</taxon>
        <taxon>Autobranchia</taxon>
        <taxon>Heteroconchia</taxon>
        <taxon>Euheterodonta</taxon>
        <taxon>Imparidentia</taxon>
        <taxon>Neoheterodontei</taxon>
        <taxon>Myida</taxon>
        <taxon>Myoidea</taxon>
        <taxon>Myidae</taxon>
        <taxon>Mya</taxon>
    </lineage>
</organism>
<protein>
    <submittedName>
        <fullName evidence="1">Uncharacterized protein</fullName>
    </submittedName>
</protein>
<gene>
    <name evidence="1" type="ORF">MAR_027462</name>
</gene>
<accession>A0ABY7ETI5</accession>
<reference evidence="1" key="1">
    <citation type="submission" date="2022-11" db="EMBL/GenBank/DDBJ databases">
        <title>Centuries of genome instability and evolution in soft-shell clam transmissible cancer (bioRxiv).</title>
        <authorList>
            <person name="Hart S.F.M."/>
            <person name="Yonemitsu M.A."/>
            <person name="Giersch R.M."/>
            <person name="Beal B.F."/>
            <person name="Arriagada G."/>
            <person name="Davis B.W."/>
            <person name="Ostrander E.A."/>
            <person name="Goff S.P."/>
            <person name="Metzger M.J."/>
        </authorList>
    </citation>
    <scope>NUCLEOTIDE SEQUENCE</scope>
    <source>
        <strain evidence="1">MELC-2E11</strain>
        <tissue evidence="1">Siphon/mantle</tissue>
    </source>
</reference>
<dbReference type="Proteomes" id="UP001164746">
    <property type="component" value="Chromosome 8"/>
</dbReference>
<name>A0ABY7ETI5_MYAAR</name>